<keyword evidence="2" id="KW-1185">Reference proteome</keyword>
<comment type="caution">
    <text evidence="1">The sequence shown here is derived from an EMBL/GenBank/DDBJ whole genome shotgun (WGS) entry which is preliminary data.</text>
</comment>
<reference evidence="1 2" key="1">
    <citation type="submission" date="2022-05" db="EMBL/GenBank/DDBJ databases">
        <authorList>
            <consortium name="Genoscope - CEA"/>
            <person name="William W."/>
        </authorList>
    </citation>
    <scope>NUCLEOTIDE SEQUENCE [LARGE SCALE GENOMIC DNA]</scope>
</reference>
<dbReference type="Proteomes" id="UP001159427">
    <property type="component" value="Unassembled WGS sequence"/>
</dbReference>
<gene>
    <name evidence="1" type="ORF">PEVE_00008389</name>
</gene>
<dbReference type="EMBL" id="CALNXI010001571">
    <property type="protein sequence ID" value="CAH3172345.1"/>
    <property type="molecule type" value="Genomic_DNA"/>
</dbReference>
<name>A0ABN8QZZ6_9CNID</name>
<organism evidence="1 2">
    <name type="scientific">Porites evermanni</name>
    <dbReference type="NCBI Taxonomy" id="104178"/>
    <lineage>
        <taxon>Eukaryota</taxon>
        <taxon>Metazoa</taxon>
        <taxon>Cnidaria</taxon>
        <taxon>Anthozoa</taxon>
        <taxon>Hexacorallia</taxon>
        <taxon>Scleractinia</taxon>
        <taxon>Fungiina</taxon>
        <taxon>Poritidae</taxon>
        <taxon>Porites</taxon>
    </lineage>
</organism>
<accession>A0ABN8QZZ6</accession>
<sequence length="103" mass="11556">MTSLSQASICDALRCPVLQGKWLPVNQRIPVDKESKQKYKQTNKKLADVTPIPKKKPINDLKKDLHPISLAPCVSKIAEDFVICDHVKPTAPKYQTTTNLAQF</sequence>
<protein>
    <submittedName>
        <fullName evidence="1">Uncharacterized protein</fullName>
    </submittedName>
</protein>
<evidence type="ECO:0000313" key="1">
    <source>
        <dbReference type="EMBL" id="CAH3172345.1"/>
    </source>
</evidence>
<evidence type="ECO:0000313" key="2">
    <source>
        <dbReference type="Proteomes" id="UP001159427"/>
    </source>
</evidence>
<proteinExistence type="predicted"/>